<dbReference type="EMBL" id="GGEC01075379">
    <property type="protein sequence ID" value="MBX55863.1"/>
    <property type="molecule type" value="Transcribed_RNA"/>
</dbReference>
<sequence>MPSYTKEASSINDRVCSLLYHQDGELLSLFCGKSIGMNMLDTHELIGEIVSHSKKAC</sequence>
<evidence type="ECO:0000313" key="1">
    <source>
        <dbReference type="EMBL" id="MBX55863.1"/>
    </source>
</evidence>
<accession>A0A2P2PMA1</accession>
<dbReference type="AlphaFoldDB" id="A0A2P2PMA1"/>
<organism evidence="1">
    <name type="scientific">Rhizophora mucronata</name>
    <name type="common">Asiatic mangrove</name>
    <dbReference type="NCBI Taxonomy" id="61149"/>
    <lineage>
        <taxon>Eukaryota</taxon>
        <taxon>Viridiplantae</taxon>
        <taxon>Streptophyta</taxon>
        <taxon>Embryophyta</taxon>
        <taxon>Tracheophyta</taxon>
        <taxon>Spermatophyta</taxon>
        <taxon>Magnoliopsida</taxon>
        <taxon>eudicotyledons</taxon>
        <taxon>Gunneridae</taxon>
        <taxon>Pentapetalae</taxon>
        <taxon>rosids</taxon>
        <taxon>fabids</taxon>
        <taxon>Malpighiales</taxon>
        <taxon>Rhizophoraceae</taxon>
        <taxon>Rhizophora</taxon>
    </lineage>
</organism>
<reference evidence="1" key="1">
    <citation type="submission" date="2018-02" db="EMBL/GenBank/DDBJ databases">
        <title>Rhizophora mucronata_Transcriptome.</title>
        <authorList>
            <person name="Meera S.P."/>
            <person name="Sreeshan A."/>
            <person name="Augustine A."/>
        </authorList>
    </citation>
    <scope>NUCLEOTIDE SEQUENCE</scope>
    <source>
        <tissue evidence="1">Leaf</tissue>
    </source>
</reference>
<proteinExistence type="predicted"/>
<protein>
    <submittedName>
        <fullName evidence="1">Protein Ycf2</fullName>
    </submittedName>
</protein>
<name>A0A2P2PMA1_RHIMU</name>